<gene>
    <name evidence="2" type="ORF">SAMN04487969_14417</name>
</gene>
<organism evidence="2 3">
    <name type="scientific">Paenibacillus algorifonticola</name>
    <dbReference type="NCBI Taxonomy" id="684063"/>
    <lineage>
        <taxon>Bacteria</taxon>
        <taxon>Bacillati</taxon>
        <taxon>Bacillota</taxon>
        <taxon>Bacilli</taxon>
        <taxon>Bacillales</taxon>
        <taxon>Paenibacillaceae</taxon>
        <taxon>Paenibacillus</taxon>
    </lineage>
</organism>
<proteinExistence type="predicted"/>
<keyword evidence="3" id="KW-1185">Reference proteome</keyword>
<accession>A0A1I2IWA2</accession>
<name>A0A1I2IWA2_9BACL</name>
<dbReference type="EMBL" id="FONN01000044">
    <property type="protein sequence ID" value="SFF46469.1"/>
    <property type="molecule type" value="Genomic_DNA"/>
</dbReference>
<dbReference type="AlphaFoldDB" id="A0A1I2IWA2"/>
<protein>
    <submittedName>
        <fullName evidence="2">Uncharacterized protein</fullName>
    </submittedName>
</protein>
<sequence length="54" mass="5988">MELTHEQIHIICKGNHEIANNFHALLGQHSSKPPSSDGLRKPTNLRQPGDKCST</sequence>
<reference evidence="3" key="1">
    <citation type="submission" date="2016-10" db="EMBL/GenBank/DDBJ databases">
        <authorList>
            <person name="Varghese N."/>
            <person name="Submissions S."/>
        </authorList>
    </citation>
    <scope>NUCLEOTIDE SEQUENCE [LARGE SCALE GENOMIC DNA]</scope>
    <source>
        <strain evidence="3">CGMCC 1.10223</strain>
    </source>
</reference>
<dbReference type="Proteomes" id="UP000183410">
    <property type="component" value="Unassembled WGS sequence"/>
</dbReference>
<evidence type="ECO:0000313" key="3">
    <source>
        <dbReference type="Proteomes" id="UP000183410"/>
    </source>
</evidence>
<evidence type="ECO:0000313" key="2">
    <source>
        <dbReference type="EMBL" id="SFF46469.1"/>
    </source>
</evidence>
<evidence type="ECO:0000256" key="1">
    <source>
        <dbReference type="SAM" id="MobiDB-lite"/>
    </source>
</evidence>
<feature type="region of interest" description="Disordered" evidence="1">
    <location>
        <begin position="26"/>
        <end position="54"/>
    </location>
</feature>